<proteinExistence type="predicted"/>
<keyword evidence="1" id="KW-1133">Transmembrane helix</keyword>
<feature type="transmembrane region" description="Helical" evidence="1">
    <location>
        <begin position="53"/>
        <end position="73"/>
    </location>
</feature>
<reference evidence="2" key="1">
    <citation type="journal article" date="2020" name="Nature">
        <title>Giant virus diversity and host interactions through global metagenomics.</title>
        <authorList>
            <person name="Schulz F."/>
            <person name="Roux S."/>
            <person name="Paez-Espino D."/>
            <person name="Jungbluth S."/>
            <person name="Walsh D.A."/>
            <person name="Denef V.J."/>
            <person name="McMahon K.D."/>
            <person name="Konstantinidis K.T."/>
            <person name="Eloe-Fadrosh E.A."/>
            <person name="Kyrpides N.C."/>
            <person name="Woyke T."/>
        </authorList>
    </citation>
    <scope>NUCLEOTIDE SEQUENCE</scope>
    <source>
        <strain evidence="2">GVMAG-S-ERX555907-94</strain>
    </source>
</reference>
<name>A0A6C0L3H4_9ZZZZ</name>
<dbReference type="EMBL" id="MN741026">
    <property type="protein sequence ID" value="QHU23284.1"/>
    <property type="molecule type" value="Genomic_DNA"/>
</dbReference>
<protein>
    <submittedName>
        <fullName evidence="2">Uncharacterized protein</fullName>
    </submittedName>
</protein>
<keyword evidence="1" id="KW-0472">Membrane</keyword>
<accession>A0A6C0L3H4</accession>
<sequence length="110" mass="12968">MQRYYSVNQFYNEQNGEGAEEDIVSIEDTNTKILFNLCKIYYFIQFLSFGPDIVSMIYGNLFPISICFSMIYLISGMMYMDEYELKKSLILFTFMIAVFRTNFNSQVCPL</sequence>
<keyword evidence="1" id="KW-0812">Transmembrane</keyword>
<evidence type="ECO:0000256" key="1">
    <source>
        <dbReference type="SAM" id="Phobius"/>
    </source>
</evidence>
<organism evidence="2">
    <name type="scientific">viral metagenome</name>
    <dbReference type="NCBI Taxonomy" id="1070528"/>
    <lineage>
        <taxon>unclassified sequences</taxon>
        <taxon>metagenomes</taxon>
        <taxon>organismal metagenomes</taxon>
    </lineage>
</organism>
<dbReference type="AlphaFoldDB" id="A0A6C0L3H4"/>
<evidence type="ECO:0000313" key="2">
    <source>
        <dbReference type="EMBL" id="QHU23284.1"/>
    </source>
</evidence>